<keyword evidence="3" id="KW-1185">Reference proteome</keyword>
<evidence type="ECO:0000313" key="3">
    <source>
        <dbReference type="Proteomes" id="UP001327093"/>
    </source>
</evidence>
<dbReference type="EMBL" id="JAWLNX010000009">
    <property type="protein sequence ID" value="MEB3368777.1"/>
    <property type="molecule type" value="Genomic_DNA"/>
</dbReference>
<dbReference type="InterPro" id="IPR024520">
    <property type="entry name" value="DUF3558"/>
</dbReference>
<gene>
    <name evidence="2" type="ORF">R4I43_15330</name>
</gene>
<evidence type="ECO:0000313" key="2">
    <source>
        <dbReference type="EMBL" id="MEB3368777.1"/>
    </source>
</evidence>
<dbReference type="PROSITE" id="PS51257">
    <property type="entry name" value="PROKAR_LIPOPROTEIN"/>
    <property type="match status" value="1"/>
</dbReference>
<name>A0ABU6ABD5_9PSEU</name>
<keyword evidence="1" id="KW-0732">Signal</keyword>
<proteinExistence type="predicted"/>
<sequence>MHKATFGSAVFAATALLIAGCSGGQGAPGQPTEAPDSNALKAFDPCTALSADQVQSFGASPQGAPIDPDLGGPGCDYEGPEFQFGVMKGEGQGEQYWQGQRGQFDQFTPNQVGSHSGFTGIAAGGKGLGGCSQTLYVGSGSVTVDVTYRSDNMPTDQETCAKATEIAQAVSAKLPK</sequence>
<dbReference type="Pfam" id="PF12079">
    <property type="entry name" value="DUF3558"/>
    <property type="match status" value="1"/>
</dbReference>
<dbReference type="RefSeq" id="WP_324266281.1">
    <property type="nucleotide sequence ID" value="NZ_JAWLNX010000009.1"/>
</dbReference>
<evidence type="ECO:0000256" key="1">
    <source>
        <dbReference type="SAM" id="SignalP"/>
    </source>
</evidence>
<organism evidence="2 3">
    <name type="scientific">Saccharopolyspora mangrovi</name>
    <dbReference type="NCBI Taxonomy" id="3082379"/>
    <lineage>
        <taxon>Bacteria</taxon>
        <taxon>Bacillati</taxon>
        <taxon>Actinomycetota</taxon>
        <taxon>Actinomycetes</taxon>
        <taxon>Pseudonocardiales</taxon>
        <taxon>Pseudonocardiaceae</taxon>
        <taxon>Saccharopolyspora</taxon>
    </lineage>
</organism>
<protein>
    <submittedName>
        <fullName evidence="2">DUF3558 domain-containing protein</fullName>
    </submittedName>
</protein>
<reference evidence="2 3" key="1">
    <citation type="submission" date="2023-10" db="EMBL/GenBank/DDBJ databases">
        <title>Saccharopolyspora sp. nov., isolated from mangrove soil.</title>
        <authorList>
            <person name="Lu Y."/>
            <person name="Liu W."/>
        </authorList>
    </citation>
    <scope>NUCLEOTIDE SEQUENCE [LARGE SCALE GENOMIC DNA]</scope>
    <source>
        <strain evidence="2 3">S2-29</strain>
    </source>
</reference>
<dbReference type="Proteomes" id="UP001327093">
    <property type="component" value="Unassembled WGS sequence"/>
</dbReference>
<feature type="signal peptide" evidence="1">
    <location>
        <begin position="1"/>
        <end position="26"/>
    </location>
</feature>
<feature type="chain" id="PRO_5047337991" evidence="1">
    <location>
        <begin position="27"/>
        <end position="176"/>
    </location>
</feature>
<accession>A0ABU6ABD5</accession>
<comment type="caution">
    <text evidence="2">The sequence shown here is derived from an EMBL/GenBank/DDBJ whole genome shotgun (WGS) entry which is preliminary data.</text>
</comment>